<evidence type="ECO:0008006" key="3">
    <source>
        <dbReference type="Google" id="ProtNLM"/>
    </source>
</evidence>
<name>G0U361_TRYVY</name>
<keyword evidence="1" id="KW-0812">Transmembrane</keyword>
<feature type="transmembrane region" description="Helical" evidence="1">
    <location>
        <begin position="179"/>
        <end position="197"/>
    </location>
</feature>
<dbReference type="EMBL" id="HE573025">
    <property type="protein sequence ID" value="CCC50716.1"/>
    <property type="molecule type" value="Genomic_DNA"/>
</dbReference>
<accession>G0U361</accession>
<gene>
    <name evidence="2" type="ORF">TVY486_0905370</name>
</gene>
<keyword evidence="1" id="KW-1133">Transmembrane helix</keyword>
<evidence type="ECO:0000256" key="1">
    <source>
        <dbReference type="SAM" id="Phobius"/>
    </source>
</evidence>
<dbReference type="PANTHER" id="PTHR42266:SF1">
    <property type="entry name" value="GIM5B PROTEIN"/>
    <property type="match status" value="1"/>
</dbReference>
<evidence type="ECO:0000313" key="2">
    <source>
        <dbReference type="EMBL" id="CCC50716.1"/>
    </source>
</evidence>
<dbReference type="AlphaFoldDB" id="G0U361"/>
<dbReference type="VEuPathDB" id="TriTrypDB:TvY486_0905370"/>
<proteinExistence type="predicted"/>
<dbReference type="PANTHER" id="PTHR42266">
    <property type="entry name" value="GIM5B PROTEIN"/>
    <property type="match status" value="1"/>
</dbReference>
<keyword evidence="1" id="KW-0472">Membrane</keyword>
<sequence>MDRNMNVCTSEPSFFRNKIQRLLAVTHFFSLVGAGLARSARYLVIERCAMAFVLLQSEYLSILRTSNMLSFARELTPPNVRRMLRSSPSLSLGLLRLLTRLSTVLFMITEEVAVLASRNIIPLSPTTYSRILKLVPVVFFYCNLLKTIMSAAVLKAIPRISFEATDTQSVMRKRRYMEHFFVFLESVVLMVYSTTLFPSSVPRLKHALLEEYWFERVYAVLASMCPSVLHVSPVTQGIIGLISTIPSYMMQS</sequence>
<reference evidence="2" key="1">
    <citation type="journal article" date="2012" name="Proc. Natl. Acad. Sci. U.S.A.">
        <title>Antigenic diversity is generated by distinct evolutionary mechanisms in African trypanosome species.</title>
        <authorList>
            <person name="Jackson A.P."/>
            <person name="Berry A."/>
            <person name="Aslett M."/>
            <person name="Allison H.C."/>
            <person name="Burton P."/>
            <person name="Vavrova-Anderson J."/>
            <person name="Brown R."/>
            <person name="Browne H."/>
            <person name="Corton N."/>
            <person name="Hauser H."/>
            <person name="Gamble J."/>
            <person name="Gilderthorp R."/>
            <person name="Marcello L."/>
            <person name="McQuillan J."/>
            <person name="Otto T.D."/>
            <person name="Quail M.A."/>
            <person name="Sanders M.J."/>
            <person name="van Tonder A."/>
            <person name="Ginger M.L."/>
            <person name="Field M.C."/>
            <person name="Barry J.D."/>
            <person name="Hertz-Fowler C."/>
            <person name="Berriman M."/>
        </authorList>
    </citation>
    <scope>NUCLEOTIDE SEQUENCE</scope>
    <source>
        <strain evidence="2">Y486</strain>
    </source>
</reference>
<feature type="transmembrane region" description="Helical" evidence="1">
    <location>
        <begin position="217"/>
        <end position="242"/>
    </location>
</feature>
<organism evidence="2">
    <name type="scientific">Trypanosoma vivax (strain Y486)</name>
    <dbReference type="NCBI Taxonomy" id="1055687"/>
    <lineage>
        <taxon>Eukaryota</taxon>
        <taxon>Discoba</taxon>
        <taxon>Euglenozoa</taxon>
        <taxon>Kinetoplastea</taxon>
        <taxon>Metakinetoplastina</taxon>
        <taxon>Trypanosomatida</taxon>
        <taxon>Trypanosomatidae</taxon>
        <taxon>Trypanosoma</taxon>
        <taxon>Duttonella</taxon>
    </lineage>
</organism>
<protein>
    <recommendedName>
        <fullName evidence="3">Gim5A protein</fullName>
    </recommendedName>
</protein>